<dbReference type="InterPro" id="IPR001680">
    <property type="entry name" value="WD40_rpt"/>
</dbReference>
<dbReference type="Pfam" id="PF00400">
    <property type="entry name" value="WD40"/>
    <property type="match status" value="2"/>
</dbReference>
<dbReference type="OrthoDB" id="6192037at2"/>
<feature type="repeat" description="WD" evidence="3">
    <location>
        <begin position="159"/>
        <end position="200"/>
    </location>
</feature>
<evidence type="ECO:0000313" key="5">
    <source>
        <dbReference type="EMBL" id="ARU54206.1"/>
    </source>
</evidence>
<protein>
    <submittedName>
        <fullName evidence="5">WD40-repeat protein</fullName>
    </submittedName>
</protein>
<organism evidence="5 6">
    <name type="scientific">Oleiphilus messinensis</name>
    <dbReference type="NCBI Taxonomy" id="141451"/>
    <lineage>
        <taxon>Bacteria</taxon>
        <taxon>Pseudomonadati</taxon>
        <taxon>Pseudomonadota</taxon>
        <taxon>Gammaproteobacteria</taxon>
        <taxon>Oceanospirillales</taxon>
        <taxon>Oleiphilaceae</taxon>
        <taxon>Oleiphilus</taxon>
    </lineage>
</organism>
<dbReference type="InterPro" id="IPR019775">
    <property type="entry name" value="WD40_repeat_CS"/>
</dbReference>
<dbReference type="PROSITE" id="PS51257">
    <property type="entry name" value="PROKAR_LIPOPROTEIN"/>
    <property type="match status" value="1"/>
</dbReference>
<evidence type="ECO:0000256" key="4">
    <source>
        <dbReference type="SAM" id="SignalP"/>
    </source>
</evidence>
<feature type="chain" id="PRO_5010984661" evidence="4">
    <location>
        <begin position="23"/>
        <end position="324"/>
    </location>
</feature>
<dbReference type="AlphaFoldDB" id="A0A1Y0I340"/>
<dbReference type="PROSITE" id="PS50082">
    <property type="entry name" value="WD_REPEATS_2"/>
    <property type="match status" value="2"/>
</dbReference>
<feature type="repeat" description="WD" evidence="3">
    <location>
        <begin position="200"/>
        <end position="241"/>
    </location>
</feature>
<dbReference type="PROSITE" id="PS00678">
    <property type="entry name" value="WD_REPEATS_1"/>
    <property type="match status" value="1"/>
</dbReference>
<keyword evidence="2" id="KW-0677">Repeat</keyword>
<evidence type="ECO:0000256" key="3">
    <source>
        <dbReference type="PROSITE-ProRule" id="PRU00221"/>
    </source>
</evidence>
<keyword evidence="1 3" id="KW-0853">WD repeat</keyword>
<dbReference type="InterPro" id="IPR015943">
    <property type="entry name" value="WD40/YVTN_repeat-like_dom_sf"/>
</dbReference>
<evidence type="ECO:0000313" key="6">
    <source>
        <dbReference type="Proteomes" id="UP000196027"/>
    </source>
</evidence>
<name>A0A1Y0I340_9GAMM</name>
<dbReference type="PROSITE" id="PS50294">
    <property type="entry name" value="WD_REPEATS_REGION"/>
    <property type="match status" value="1"/>
</dbReference>
<dbReference type="PANTHER" id="PTHR19848">
    <property type="entry name" value="WD40 REPEAT PROTEIN"/>
    <property type="match status" value="1"/>
</dbReference>
<dbReference type="KEGG" id="ome:OLMES_0097"/>
<gene>
    <name evidence="5" type="ORF">OLMES_0097</name>
</gene>
<dbReference type="SUPFAM" id="SSF50998">
    <property type="entry name" value="Quinoprotein alcohol dehydrogenase-like"/>
    <property type="match status" value="1"/>
</dbReference>
<dbReference type="RefSeq" id="WP_087459435.1">
    <property type="nucleotide sequence ID" value="NZ_CP021425.1"/>
</dbReference>
<feature type="signal peptide" evidence="4">
    <location>
        <begin position="1"/>
        <end position="22"/>
    </location>
</feature>
<dbReference type="Gene3D" id="2.130.10.10">
    <property type="entry name" value="YVTN repeat-like/Quinoprotein amine dehydrogenase"/>
    <property type="match status" value="2"/>
</dbReference>
<sequence>MYLLKRSLYICSALLFSAFLTGCDSGSPPAKSWKYAAQGILSADLSGESEKAVIGSIHHGGSLWDTQKGERLFNWNHKAGEYSTFRAVALSGDGKVACTTEHDALGVWNADTGESLAFWRAPDKVLALSVSDTGRYALMSLPNNTVSYFDLKIGQGLFLFDHDAPVWSLDFSAEANRAITGSDDMIARVWDLSNGQLLHQFEHKNQIKSVAISPDGRYGFSAAQREDTIIWDLNSGKVKRKLDFRYVNFTAARFSERGDKLLLGTFQGQLHLIDVNSGKTLKTWHSKPRQFWGASASKAIMSVGFGRGNTYYGLSSDGIMGLYK</sequence>
<dbReference type="Proteomes" id="UP000196027">
    <property type="component" value="Chromosome"/>
</dbReference>
<accession>A0A1Y0I340</accession>
<dbReference type="InterPro" id="IPR011047">
    <property type="entry name" value="Quinoprotein_ADH-like_sf"/>
</dbReference>
<keyword evidence="6" id="KW-1185">Reference proteome</keyword>
<dbReference type="EMBL" id="CP021425">
    <property type="protein sequence ID" value="ARU54206.1"/>
    <property type="molecule type" value="Genomic_DNA"/>
</dbReference>
<evidence type="ECO:0000256" key="2">
    <source>
        <dbReference type="ARBA" id="ARBA00022737"/>
    </source>
</evidence>
<dbReference type="SMART" id="SM00320">
    <property type="entry name" value="WD40"/>
    <property type="match status" value="5"/>
</dbReference>
<proteinExistence type="predicted"/>
<keyword evidence="4" id="KW-0732">Signal</keyword>
<evidence type="ECO:0000256" key="1">
    <source>
        <dbReference type="ARBA" id="ARBA00022574"/>
    </source>
</evidence>
<reference evidence="5 6" key="1">
    <citation type="submission" date="2017-05" db="EMBL/GenBank/DDBJ databases">
        <title>Genomic insights into alkan degradation activity of Oleiphilus messinensis.</title>
        <authorList>
            <person name="Kozyavkin S.A."/>
            <person name="Slesarev A.I."/>
            <person name="Golyshin P.N."/>
            <person name="Korzhenkov A."/>
            <person name="Golyshina O.N."/>
            <person name="Toshchakov S.V."/>
        </authorList>
    </citation>
    <scope>NUCLEOTIDE SEQUENCE [LARGE SCALE GENOMIC DNA]</scope>
    <source>
        <strain evidence="5 6">ME102</strain>
    </source>
</reference>
<dbReference type="PANTHER" id="PTHR19848:SF8">
    <property type="entry name" value="F-BOX AND WD REPEAT DOMAIN CONTAINING 7"/>
    <property type="match status" value="1"/>
</dbReference>